<protein>
    <submittedName>
        <fullName evidence="1">Uncharacterized protein</fullName>
    </submittedName>
</protein>
<name>A0AAU7B8Z0_9VIRU</name>
<dbReference type="EMBL" id="PP791527">
    <property type="protein sequence ID" value="XBC24072.1"/>
    <property type="molecule type" value="Genomic_DNA"/>
</dbReference>
<reference evidence="1" key="1">
    <citation type="submission" date="2024-05" db="EMBL/GenBank/DDBJ databases">
        <authorList>
            <person name="Mosharraf F.B."/>
            <person name="Rowell A."/>
            <person name="Christopher M."/>
            <person name="Bernard J."/>
            <person name="Rojas K."/>
            <person name="Bono L.M."/>
        </authorList>
    </citation>
    <scope>NUCLEOTIDE SEQUENCE</scope>
</reference>
<organism evidence="1">
    <name type="scientific">Pseudomonas phage BL5</name>
    <dbReference type="NCBI Taxonomy" id="3109218"/>
    <lineage>
        <taxon>Viruses</taxon>
    </lineage>
</organism>
<accession>A0AAU7B8Z0</accession>
<sequence length="58" mass="6268">MNIHTKIARKLAQAGVNARVIYAQGMVTVESECDTVARDVLGLDCFTGYVDGVEVIIL</sequence>
<proteinExistence type="predicted"/>
<evidence type="ECO:0000313" key="1">
    <source>
        <dbReference type="EMBL" id="XBC24072.1"/>
    </source>
</evidence>